<keyword evidence="3" id="KW-1185">Reference proteome</keyword>
<dbReference type="RefSeq" id="WP_123933331.1">
    <property type="nucleotide sequence ID" value="NZ_CP033897.1"/>
</dbReference>
<dbReference type="AlphaFoldDB" id="A0A3G6J1K8"/>
<evidence type="ECO:0000256" key="1">
    <source>
        <dbReference type="SAM" id="Phobius"/>
    </source>
</evidence>
<dbReference type="KEGG" id="cgk:CGERO_02620"/>
<evidence type="ECO:0000313" key="2">
    <source>
        <dbReference type="EMBL" id="AZA10848.1"/>
    </source>
</evidence>
<protein>
    <recommendedName>
        <fullName evidence="4">Bacterial membrane flanked domain protein</fullName>
    </recommendedName>
</protein>
<keyword evidence="1" id="KW-1133">Transmembrane helix</keyword>
<feature type="transmembrane region" description="Helical" evidence="1">
    <location>
        <begin position="54"/>
        <end position="73"/>
    </location>
</feature>
<sequence>MIRISPDEEIRADITAGFGALLYPVLELIVITGVCWMAIGWMDRDQTFLDPGSLMRNGVVALWFVLVLLRFVLPVVAARRRRIIVTNQRIIARDAGLGSRVDAIYLSSIRHVGRKRKDITLSVAGLDHLVLLESVPKAKLVALRIEEGITQPVVF</sequence>
<proteinExistence type="predicted"/>
<feature type="transmembrane region" description="Helical" evidence="1">
    <location>
        <begin position="21"/>
        <end position="42"/>
    </location>
</feature>
<accession>A0A3G6J1K8</accession>
<name>A0A3G6J1K8_9CORY</name>
<reference evidence="2 3" key="1">
    <citation type="submission" date="2018-11" db="EMBL/GenBank/DDBJ databases">
        <authorList>
            <person name="Kleinhagauer T."/>
            <person name="Glaeser S.P."/>
            <person name="Spergser J."/>
            <person name="Ruckert C."/>
            <person name="Kaempfer P."/>
            <person name="Busse H.-J."/>
        </authorList>
    </citation>
    <scope>NUCLEOTIDE SEQUENCE [LARGE SCALE GENOMIC DNA]</scope>
    <source>
        <strain evidence="2 3">W8</strain>
    </source>
</reference>
<keyword evidence="1" id="KW-0472">Membrane</keyword>
<dbReference type="OrthoDB" id="4413216at2"/>
<gene>
    <name evidence="2" type="ORF">CGERO_02620</name>
</gene>
<organism evidence="2 3">
    <name type="scientific">Corynebacterium gerontici</name>
    <dbReference type="NCBI Taxonomy" id="2079234"/>
    <lineage>
        <taxon>Bacteria</taxon>
        <taxon>Bacillati</taxon>
        <taxon>Actinomycetota</taxon>
        <taxon>Actinomycetes</taxon>
        <taxon>Mycobacteriales</taxon>
        <taxon>Corynebacteriaceae</taxon>
        <taxon>Corynebacterium</taxon>
    </lineage>
</organism>
<keyword evidence="1" id="KW-0812">Transmembrane</keyword>
<dbReference type="Proteomes" id="UP000271587">
    <property type="component" value="Chromosome"/>
</dbReference>
<dbReference type="EMBL" id="CP033897">
    <property type="protein sequence ID" value="AZA10848.1"/>
    <property type="molecule type" value="Genomic_DNA"/>
</dbReference>
<evidence type="ECO:0008006" key="4">
    <source>
        <dbReference type="Google" id="ProtNLM"/>
    </source>
</evidence>
<evidence type="ECO:0000313" key="3">
    <source>
        <dbReference type="Proteomes" id="UP000271587"/>
    </source>
</evidence>